<protein>
    <recommendedName>
        <fullName evidence="3">DUF1127 domain-containing protein</fullName>
    </recommendedName>
</protein>
<reference evidence="1 2" key="1">
    <citation type="submission" date="2016-10" db="EMBL/GenBank/DDBJ databases">
        <authorList>
            <person name="de Groot N.N."/>
        </authorList>
    </citation>
    <scope>NUCLEOTIDE SEQUENCE [LARGE SCALE GENOMIC DNA]</scope>
    <source>
        <strain evidence="1 2">DSM 29619</strain>
    </source>
</reference>
<dbReference type="Proteomes" id="UP000231644">
    <property type="component" value="Unassembled WGS sequence"/>
</dbReference>
<proteinExistence type="predicted"/>
<dbReference type="STRING" id="517719.SAMN05421762_1201"/>
<evidence type="ECO:0000313" key="1">
    <source>
        <dbReference type="EMBL" id="SFC52256.1"/>
    </source>
</evidence>
<dbReference type="RefSeq" id="WP_093452796.1">
    <property type="nucleotide sequence ID" value="NZ_FNZG01000003.1"/>
</dbReference>
<name>A0A1I1JUQ7_9RHOB</name>
<keyword evidence="2" id="KW-1185">Reference proteome</keyword>
<evidence type="ECO:0000313" key="2">
    <source>
        <dbReference type="Proteomes" id="UP000231644"/>
    </source>
</evidence>
<evidence type="ECO:0008006" key="3">
    <source>
        <dbReference type="Google" id="ProtNLM"/>
    </source>
</evidence>
<organism evidence="1 2">
    <name type="scientific">Pseudooceanicola nitratireducens</name>
    <dbReference type="NCBI Taxonomy" id="517719"/>
    <lineage>
        <taxon>Bacteria</taxon>
        <taxon>Pseudomonadati</taxon>
        <taxon>Pseudomonadota</taxon>
        <taxon>Alphaproteobacteria</taxon>
        <taxon>Rhodobacterales</taxon>
        <taxon>Paracoccaceae</taxon>
        <taxon>Pseudooceanicola</taxon>
    </lineage>
</organism>
<dbReference type="AlphaFoldDB" id="A0A1I1JUQ7"/>
<dbReference type="EMBL" id="FOLX01000001">
    <property type="protein sequence ID" value="SFC52256.1"/>
    <property type="molecule type" value="Genomic_DNA"/>
</dbReference>
<sequence>MANVTTHIADAGIRGGFYNFFQAFGRGMTAYMERRSRADQVAALNAKSDAELAKLGITRDGIPAYVFRDLFYV</sequence>
<accession>A0A1I1JUQ7</accession>
<gene>
    <name evidence="1" type="ORF">SAMN05421762_1201</name>
</gene>
<dbReference type="OrthoDB" id="7867799at2"/>